<dbReference type="SUPFAM" id="SSF53686">
    <property type="entry name" value="Tryptophan synthase beta subunit-like PLP-dependent enzymes"/>
    <property type="match status" value="1"/>
</dbReference>
<evidence type="ECO:0000256" key="5">
    <source>
        <dbReference type="ARBA" id="ARBA00022898"/>
    </source>
</evidence>
<dbReference type="InterPro" id="IPR050147">
    <property type="entry name" value="Ser/Thr_Dehydratase"/>
</dbReference>
<dbReference type="FunFam" id="3.40.50.1100:FF:000005">
    <property type="entry name" value="Threonine dehydratase catabolic"/>
    <property type="match status" value="1"/>
</dbReference>
<dbReference type="OrthoDB" id="9811476at2"/>
<name>A0A549YES4_9BACI</name>
<dbReference type="InterPro" id="IPR000634">
    <property type="entry name" value="Ser/Thr_deHydtase_PyrdxlP-BS"/>
</dbReference>
<accession>A0A5S3QI59</accession>
<reference evidence="11 13" key="2">
    <citation type="submission" date="2019-07" db="EMBL/GenBank/DDBJ databases">
        <title>Genomic analysis of Lentibacillus sp. NKC851-2.</title>
        <authorList>
            <person name="Oh Y.J."/>
        </authorList>
    </citation>
    <scope>NUCLEOTIDE SEQUENCE [LARGE SCALE GENOMIC DNA]</scope>
    <source>
        <strain evidence="11 13">NKC851-2</strain>
    </source>
</reference>
<comment type="cofactor">
    <cofactor evidence="2">
        <name>pyridoxal 5'-phosphate</name>
        <dbReference type="ChEBI" id="CHEBI:597326"/>
    </cofactor>
</comment>
<dbReference type="Proteomes" id="UP000319280">
    <property type="component" value="Unassembled WGS sequence"/>
</dbReference>
<dbReference type="GO" id="GO:0003941">
    <property type="term" value="F:L-serine ammonia-lyase activity"/>
    <property type="evidence" value="ECO:0007669"/>
    <property type="project" value="TreeGrafter"/>
</dbReference>
<protein>
    <recommendedName>
        <fullName evidence="4">threonine ammonia-lyase</fullName>
        <ecNumber evidence="4">4.3.1.19</ecNumber>
    </recommendedName>
    <alternativeName>
        <fullName evidence="8">Threonine deaminase</fullName>
    </alternativeName>
</protein>
<accession>A0A549YES4</accession>
<comment type="catalytic activity">
    <reaction evidence="1">
        <text>L-threonine = 2-oxobutanoate + NH4(+)</text>
        <dbReference type="Rhea" id="RHEA:22108"/>
        <dbReference type="ChEBI" id="CHEBI:16763"/>
        <dbReference type="ChEBI" id="CHEBI:28938"/>
        <dbReference type="ChEBI" id="CHEBI:57926"/>
        <dbReference type="EC" id="4.3.1.19"/>
    </reaction>
</comment>
<evidence type="ECO:0000256" key="4">
    <source>
        <dbReference type="ARBA" id="ARBA00012096"/>
    </source>
</evidence>
<dbReference type="Proteomes" id="UP000306980">
    <property type="component" value="Unassembled WGS sequence"/>
</dbReference>
<evidence type="ECO:0000256" key="8">
    <source>
        <dbReference type="ARBA" id="ARBA00031427"/>
    </source>
</evidence>
<feature type="domain" description="Tryptophan synthase beta chain-like PALP" evidence="9">
    <location>
        <begin position="19"/>
        <end position="307"/>
    </location>
</feature>
<reference evidence="10 12" key="1">
    <citation type="submission" date="2019-05" db="EMBL/GenBank/DDBJ databases">
        <title>Genomic analysis of Lentibacillus sp. NKC220-2.</title>
        <authorList>
            <person name="Oh Y.J."/>
        </authorList>
    </citation>
    <scope>NUCLEOTIDE SEQUENCE [LARGE SCALE GENOMIC DNA]</scope>
    <source>
        <strain evidence="10 12">NKC220-2</strain>
    </source>
</reference>
<gene>
    <name evidence="10" type="ORF">FFL34_04650</name>
    <name evidence="11" type="ORF">FH966_00805</name>
</gene>
<evidence type="ECO:0000256" key="1">
    <source>
        <dbReference type="ARBA" id="ARBA00001274"/>
    </source>
</evidence>
<comment type="caution">
    <text evidence="11">The sequence shown here is derived from an EMBL/GenBank/DDBJ whole genome shotgun (WGS) entry which is preliminary data.</text>
</comment>
<dbReference type="InterPro" id="IPR001926">
    <property type="entry name" value="TrpB-like_PALP"/>
</dbReference>
<dbReference type="EMBL" id="VJMZ01000001">
    <property type="protein sequence ID" value="TRM10375.1"/>
    <property type="molecule type" value="Genomic_DNA"/>
</dbReference>
<comment type="function">
    <text evidence="7">Catalyzes the anaerobic formation of alpha-ketobutyrate and ammonia from threonine in a two-step reaction. The first step involved a dehydration of threonine and a production of enamine intermediates (aminocrotonate), which tautomerizes to its imine form (iminobutyrate). Both intermediates are unstable and short-lived. The second step is the nonenzymatic hydrolysis of the enamine/imine intermediates to form 2-ketobutyrate and free ammonia. In the low water environment of the cell, the second step is accelerated by RidA.</text>
</comment>
<proteinExistence type="inferred from homology"/>
<evidence type="ECO:0000313" key="13">
    <source>
        <dbReference type="Proteomes" id="UP000319280"/>
    </source>
</evidence>
<dbReference type="PANTHER" id="PTHR48078">
    <property type="entry name" value="THREONINE DEHYDRATASE, MITOCHONDRIAL-RELATED"/>
    <property type="match status" value="1"/>
</dbReference>
<evidence type="ECO:0000256" key="3">
    <source>
        <dbReference type="ARBA" id="ARBA00010869"/>
    </source>
</evidence>
<dbReference type="PANTHER" id="PTHR48078:SF6">
    <property type="entry name" value="L-THREONINE DEHYDRATASE CATABOLIC TDCB"/>
    <property type="match status" value="1"/>
</dbReference>
<evidence type="ECO:0000313" key="10">
    <source>
        <dbReference type="EMBL" id="TMN21477.1"/>
    </source>
</evidence>
<dbReference type="CDD" id="cd01562">
    <property type="entry name" value="Thr-dehyd"/>
    <property type="match status" value="1"/>
</dbReference>
<evidence type="ECO:0000259" key="9">
    <source>
        <dbReference type="Pfam" id="PF00291"/>
    </source>
</evidence>
<dbReference type="Pfam" id="PF00291">
    <property type="entry name" value="PALP"/>
    <property type="match status" value="1"/>
</dbReference>
<dbReference type="RefSeq" id="WP_138601920.1">
    <property type="nucleotide sequence ID" value="NZ_VCIA01000001.1"/>
</dbReference>
<dbReference type="GO" id="GO:0006565">
    <property type="term" value="P:L-serine catabolic process"/>
    <property type="evidence" value="ECO:0007669"/>
    <property type="project" value="TreeGrafter"/>
</dbReference>
<dbReference type="AlphaFoldDB" id="A0A549YES4"/>
<evidence type="ECO:0000256" key="2">
    <source>
        <dbReference type="ARBA" id="ARBA00001933"/>
    </source>
</evidence>
<dbReference type="EMBL" id="VCIA01000001">
    <property type="protein sequence ID" value="TMN21477.1"/>
    <property type="molecule type" value="Genomic_DNA"/>
</dbReference>
<keyword evidence="13" id="KW-1185">Reference proteome</keyword>
<dbReference type="GO" id="GO:0006567">
    <property type="term" value="P:L-threonine catabolic process"/>
    <property type="evidence" value="ECO:0007669"/>
    <property type="project" value="TreeGrafter"/>
</dbReference>
<evidence type="ECO:0000256" key="7">
    <source>
        <dbReference type="ARBA" id="ARBA00025527"/>
    </source>
</evidence>
<comment type="similarity">
    <text evidence="3">Belongs to the serine/threonine dehydratase family.</text>
</comment>
<evidence type="ECO:0000313" key="11">
    <source>
        <dbReference type="EMBL" id="TRM10375.1"/>
    </source>
</evidence>
<dbReference type="GO" id="GO:0030170">
    <property type="term" value="F:pyridoxal phosphate binding"/>
    <property type="evidence" value="ECO:0007669"/>
    <property type="project" value="InterPro"/>
</dbReference>
<dbReference type="GO" id="GO:0009097">
    <property type="term" value="P:isoleucine biosynthetic process"/>
    <property type="evidence" value="ECO:0007669"/>
    <property type="project" value="TreeGrafter"/>
</dbReference>
<dbReference type="PROSITE" id="PS00165">
    <property type="entry name" value="DEHYDRATASE_SER_THR"/>
    <property type="match status" value="1"/>
</dbReference>
<keyword evidence="6" id="KW-0456">Lyase</keyword>
<keyword evidence="5" id="KW-0663">Pyridoxal phosphate</keyword>
<dbReference type="GO" id="GO:0004794">
    <property type="term" value="F:threonine deaminase activity"/>
    <property type="evidence" value="ECO:0007669"/>
    <property type="project" value="UniProtKB-EC"/>
</dbReference>
<sequence length="324" mass="34366">MPQQMLTQRDVWEAQKRISPDAVNTPLIYSPVLSEMTGSAIYLKLENLNDSGSFKIRGASNKILSLSLEEQKRGITTFSTGNFGVSVATVAQKLGIRAVICISNRVPKAKVDALKRTGAQVELVGDAQDDAERYCYQLESKHGLTVVHPFDDPYIIAGQGTIGLEILDELPEVETVIGGLSGGGLHSGLGLALKSADAGVQVIGLSTAKGAAMYESLNKGEPVVVDEQDTLADSLLGGIGLGNRYTFRMVQQYVDDIILLEEKAFAEGMAFMLETHRMAVEGAAASGIGAILNNRVPLGSPTVVVISGSSVDTSTILSVTQNNQ</sequence>
<evidence type="ECO:0000313" key="12">
    <source>
        <dbReference type="Proteomes" id="UP000306980"/>
    </source>
</evidence>
<dbReference type="EC" id="4.3.1.19" evidence="4"/>
<dbReference type="InterPro" id="IPR036052">
    <property type="entry name" value="TrpB-like_PALP_sf"/>
</dbReference>
<evidence type="ECO:0000256" key="6">
    <source>
        <dbReference type="ARBA" id="ARBA00023239"/>
    </source>
</evidence>
<organism evidence="11 13">
    <name type="scientific">Lentibacillus cibarius</name>
    <dbReference type="NCBI Taxonomy" id="2583219"/>
    <lineage>
        <taxon>Bacteria</taxon>
        <taxon>Bacillati</taxon>
        <taxon>Bacillota</taxon>
        <taxon>Bacilli</taxon>
        <taxon>Bacillales</taxon>
        <taxon>Bacillaceae</taxon>
        <taxon>Lentibacillus</taxon>
    </lineage>
</organism>
<dbReference type="Gene3D" id="3.40.50.1100">
    <property type="match status" value="2"/>
</dbReference>